<keyword evidence="2 4" id="KW-0238">DNA-binding</keyword>
<reference evidence="7 8" key="1">
    <citation type="journal article" date="2016" name="Nat. Commun.">
        <title>Thousands of microbial genomes shed light on interconnected biogeochemical processes in an aquifer system.</title>
        <authorList>
            <person name="Anantharaman K."/>
            <person name="Brown C.T."/>
            <person name="Hug L.A."/>
            <person name="Sharon I."/>
            <person name="Castelle C.J."/>
            <person name="Probst A.J."/>
            <person name="Thomas B.C."/>
            <person name="Singh A."/>
            <person name="Wilkins M.J."/>
            <person name="Karaoz U."/>
            <person name="Brodie E.L."/>
            <person name="Williams K.H."/>
            <person name="Hubbard S.S."/>
            <person name="Banfield J.F."/>
        </authorList>
    </citation>
    <scope>NUCLEOTIDE SEQUENCE [LARGE SCALE GENOMIC DNA]</scope>
</reference>
<dbReference type="EMBL" id="MHTX01000036">
    <property type="protein sequence ID" value="OHA67632.1"/>
    <property type="molecule type" value="Genomic_DNA"/>
</dbReference>
<dbReference type="InterPro" id="IPR002104">
    <property type="entry name" value="Integrase_catalytic"/>
</dbReference>
<evidence type="ECO:0000259" key="5">
    <source>
        <dbReference type="PROSITE" id="PS51898"/>
    </source>
</evidence>
<dbReference type="Pfam" id="PF02899">
    <property type="entry name" value="Phage_int_SAM_1"/>
    <property type="match status" value="1"/>
</dbReference>
<dbReference type="GO" id="GO:0003677">
    <property type="term" value="F:DNA binding"/>
    <property type="evidence" value="ECO:0007669"/>
    <property type="project" value="UniProtKB-UniRule"/>
</dbReference>
<organism evidence="7 8">
    <name type="scientific">Candidatus Wildermuthbacteria bacterium RIFCSPHIGHO2_02_FULL_47_17</name>
    <dbReference type="NCBI Taxonomy" id="1802452"/>
    <lineage>
        <taxon>Bacteria</taxon>
        <taxon>Candidatus Wildermuthiibacteriota</taxon>
    </lineage>
</organism>
<dbReference type="PANTHER" id="PTHR30349">
    <property type="entry name" value="PHAGE INTEGRASE-RELATED"/>
    <property type="match status" value="1"/>
</dbReference>
<dbReference type="InterPro" id="IPR004107">
    <property type="entry name" value="Integrase_SAM-like_N"/>
</dbReference>
<feature type="domain" description="Core-binding (CB)" evidence="6">
    <location>
        <begin position="5"/>
        <end position="100"/>
    </location>
</feature>
<dbReference type="PROSITE" id="PS51900">
    <property type="entry name" value="CB"/>
    <property type="match status" value="1"/>
</dbReference>
<feature type="domain" description="Tyr recombinase" evidence="5">
    <location>
        <begin position="122"/>
        <end position="308"/>
    </location>
</feature>
<dbReference type="Gene3D" id="1.10.150.130">
    <property type="match status" value="1"/>
</dbReference>
<evidence type="ECO:0008006" key="9">
    <source>
        <dbReference type="Google" id="ProtNLM"/>
    </source>
</evidence>
<evidence type="ECO:0000313" key="7">
    <source>
        <dbReference type="EMBL" id="OHA67632.1"/>
    </source>
</evidence>
<keyword evidence="3" id="KW-0233">DNA recombination</keyword>
<evidence type="ECO:0000256" key="4">
    <source>
        <dbReference type="PROSITE-ProRule" id="PRU01248"/>
    </source>
</evidence>
<dbReference type="Gene3D" id="1.10.443.10">
    <property type="entry name" value="Intergrase catalytic core"/>
    <property type="match status" value="1"/>
</dbReference>
<evidence type="ECO:0000256" key="2">
    <source>
        <dbReference type="ARBA" id="ARBA00023125"/>
    </source>
</evidence>
<dbReference type="InterPro" id="IPR011010">
    <property type="entry name" value="DNA_brk_join_enz"/>
</dbReference>
<dbReference type="PROSITE" id="PS51898">
    <property type="entry name" value="TYR_RECOMBINASE"/>
    <property type="match status" value="1"/>
</dbReference>
<dbReference type="Proteomes" id="UP000179258">
    <property type="component" value="Unassembled WGS sequence"/>
</dbReference>
<dbReference type="InterPro" id="IPR013762">
    <property type="entry name" value="Integrase-like_cat_sf"/>
</dbReference>
<evidence type="ECO:0000259" key="6">
    <source>
        <dbReference type="PROSITE" id="PS51900"/>
    </source>
</evidence>
<proteinExistence type="predicted"/>
<dbReference type="InterPro" id="IPR050090">
    <property type="entry name" value="Tyrosine_recombinase_XerCD"/>
</dbReference>
<dbReference type="PANTHER" id="PTHR30349:SF88">
    <property type="entry name" value="BLL1584 PROTEIN"/>
    <property type="match status" value="1"/>
</dbReference>
<name>A0A1G2R5V5_9BACT</name>
<protein>
    <recommendedName>
        <fullName evidence="9">Tyrosine recombinase XerC</fullName>
    </recommendedName>
</protein>
<gene>
    <name evidence="7" type="ORF">A3D59_03630</name>
</gene>
<evidence type="ECO:0000256" key="3">
    <source>
        <dbReference type="ARBA" id="ARBA00023172"/>
    </source>
</evidence>
<dbReference type="AlphaFoldDB" id="A0A1G2R5V5"/>
<dbReference type="InterPro" id="IPR044068">
    <property type="entry name" value="CB"/>
</dbReference>
<keyword evidence="1" id="KW-0229">DNA integration</keyword>
<dbReference type="SUPFAM" id="SSF56349">
    <property type="entry name" value="DNA breaking-rejoining enzymes"/>
    <property type="match status" value="1"/>
</dbReference>
<dbReference type="GO" id="GO:0006310">
    <property type="term" value="P:DNA recombination"/>
    <property type="evidence" value="ECO:0007669"/>
    <property type="project" value="UniProtKB-KW"/>
</dbReference>
<evidence type="ECO:0000256" key="1">
    <source>
        <dbReference type="ARBA" id="ARBA00022908"/>
    </source>
</evidence>
<dbReference type="SUPFAM" id="SSF47823">
    <property type="entry name" value="lambda integrase-like, N-terminal domain"/>
    <property type="match status" value="1"/>
</dbReference>
<dbReference type="Pfam" id="PF00589">
    <property type="entry name" value="Phage_integrase"/>
    <property type="match status" value="1"/>
</dbReference>
<comment type="caution">
    <text evidence="7">The sequence shown here is derived from an EMBL/GenBank/DDBJ whole genome shotgun (WGS) entry which is preliminary data.</text>
</comment>
<dbReference type="GO" id="GO:0015074">
    <property type="term" value="P:DNA integration"/>
    <property type="evidence" value="ECO:0007669"/>
    <property type="project" value="UniProtKB-KW"/>
</dbReference>
<dbReference type="InterPro" id="IPR010998">
    <property type="entry name" value="Integrase_recombinase_N"/>
</dbReference>
<evidence type="ECO:0000313" key="8">
    <source>
        <dbReference type="Proteomes" id="UP000179258"/>
    </source>
</evidence>
<accession>A0A1G2R5V5</accession>
<sequence length="315" mass="36590">MDTNKPIIDHIRGFLEFLDIERGLAVKSQQTYSRFLGAFERWLEKNNLERLSPGELTEEHIWKYRVDLSRHLNHKTKEPLKRSTQNYYLIALRNLLKYFSDRNIPSLGAEKIKLAKFKADERRVKFLTLEQVKRLLDAPDTKRISGLRNQALLETLFSTGLRVAELAGLDRDQIKITSEVKDMEVVIIGKGNRPRPVYFSPRAIKSLREYLASRKDKEKALFINYKGPKTAQKRLSVRSIEEIVKKSALLAGIPTFTTPHTLRHSFATDLLMQGVDLREVQEFLGHKNIGTTQIYAHVTSKRLRDTHRKFHSLKE</sequence>